<keyword evidence="2" id="KW-0472">Membrane</keyword>
<keyword evidence="2" id="KW-0812">Transmembrane</keyword>
<keyword evidence="2" id="KW-1133">Transmembrane helix</keyword>
<gene>
    <name evidence="3" type="ORF">E6K78_04515</name>
</gene>
<dbReference type="AlphaFoldDB" id="A0A538TVB2"/>
<evidence type="ECO:0000313" key="4">
    <source>
        <dbReference type="Proteomes" id="UP000316609"/>
    </source>
</evidence>
<protein>
    <recommendedName>
        <fullName evidence="5">ECF transporter S component</fullName>
    </recommendedName>
</protein>
<comment type="caution">
    <text evidence="3">The sequence shown here is derived from an EMBL/GenBank/DDBJ whole genome shotgun (WGS) entry which is preliminary data.</text>
</comment>
<evidence type="ECO:0000313" key="3">
    <source>
        <dbReference type="EMBL" id="TMQ67541.1"/>
    </source>
</evidence>
<evidence type="ECO:0008006" key="5">
    <source>
        <dbReference type="Google" id="ProtNLM"/>
    </source>
</evidence>
<dbReference type="Proteomes" id="UP000316609">
    <property type="component" value="Unassembled WGS sequence"/>
</dbReference>
<evidence type="ECO:0000256" key="2">
    <source>
        <dbReference type="SAM" id="Phobius"/>
    </source>
</evidence>
<dbReference type="Gene3D" id="1.10.1760.20">
    <property type="match status" value="1"/>
</dbReference>
<sequence>MCLDPALSGTFVPPSPPRRRPPAIPTHRYTSRRLSYAALLIAAGLTGVYAESIPNFEVLTLVVFGSGVLLGARDGSLVGALTMLVYTLLNPYGPAPPLVMLAQVLGSAMAGAAGAWFAVLGLPARPAIVRAAVLTLAAIVVTALYDLLTNVATGLVFGQPRYWILAGIPFSLWHIGYNVALFVALGTPLTAVFARYAERLSS</sequence>
<evidence type="ECO:0000256" key="1">
    <source>
        <dbReference type="SAM" id="MobiDB-lite"/>
    </source>
</evidence>
<feature type="transmembrane region" description="Helical" evidence="2">
    <location>
        <begin position="98"/>
        <end position="119"/>
    </location>
</feature>
<accession>A0A538TVB2</accession>
<name>A0A538TVB2_UNCEI</name>
<dbReference type="EMBL" id="VBOY01000037">
    <property type="protein sequence ID" value="TMQ67541.1"/>
    <property type="molecule type" value="Genomic_DNA"/>
</dbReference>
<feature type="region of interest" description="Disordered" evidence="1">
    <location>
        <begin position="1"/>
        <end position="25"/>
    </location>
</feature>
<feature type="transmembrane region" description="Helical" evidence="2">
    <location>
        <begin position="131"/>
        <end position="157"/>
    </location>
</feature>
<organism evidence="3 4">
    <name type="scientific">Eiseniibacteriota bacterium</name>
    <dbReference type="NCBI Taxonomy" id="2212470"/>
    <lineage>
        <taxon>Bacteria</taxon>
        <taxon>Candidatus Eiseniibacteriota</taxon>
    </lineage>
</organism>
<feature type="transmembrane region" description="Helical" evidence="2">
    <location>
        <begin position="34"/>
        <end position="51"/>
    </location>
</feature>
<reference evidence="3 4" key="1">
    <citation type="journal article" date="2019" name="Nat. Microbiol.">
        <title>Mediterranean grassland soil C-N compound turnover is dependent on rainfall and depth, and is mediated by genomically divergent microorganisms.</title>
        <authorList>
            <person name="Diamond S."/>
            <person name="Andeer P.F."/>
            <person name="Li Z."/>
            <person name="Crits-Christoph A."/>
            <person name="Burstein D."/>
            <person name="Anantharaman K."/>
            <person name="Lane K.R."/>
            <person name="Thomas B.C."/>
            <person name="Pan C."/>
            <person name="Northen T.R."/>
            <person name="Banfield J.F."/>
        </authorList>
    </citation>
    <scope>NUCLEOTIDE SEQUENCE [LARGE SCALE GENOMIC DNA]</scope>
    <source>
        <strain evidence="3">WS_8</strain>
    </source>
</reference>
<proteinExistence type="predicted"/>
<feature type="transmembrane region" description="Helical" evidence="2">
    <location>
        <begin position="58"/>
        <end position="86"/>
    </location>
</feature>